<dbReference type="EMBL" id="PIUK01000217">
    <property type="protein sequence ID" value="MBY6277658.1"/>
    <property type="molecule type" value="Genomic_DNA"/>
</dbReference>
<reference evidence="1" key="1">
    <citation type="submission" date="2017-11" db="EMBL/GenBank/DDBJ databases">
        <title>Three new genomes from thermophilic consortium.</title>
        <authorList>
            <person name="Quaggio R."/>
            <person name="Amgarten D."/>
            <person name="Setubal J.C."/>
        </authorList>
    </citation>
    <scope>NUCLEOTIDE SEQUENCE</scope>
    <source>
        <strain evidence="1">ZCTH01-B2</strain>
    </source>
</reference>
<protein>
    <submittedName>
        <fullName evidence="1">Uncharacterized protein</fullName>
    </submittedName>
</protein>
<accession>A0A953LHU1</accession>
<proteinExistence type="predicted"/>
<name>A0A953LHU1_SYMTR</name>
<dbReference type="AlphaFoldDB" id="A0A953LHU1"/>
<evidence type="ECO:0000313" key="2">
    <source>
        <dbReference type="Proteomes" id="UP000732377"/>
    </source>
</evidence>
<comment type="caution">
    <text evidence="1">The sequence shown here is derived from an EMBL/GenBank/DDBJ whole genome shotgun (WGS) entry which is preliminary data.</text>
</comment>
<evidence type="ECO:0000313" key="1">
    <source>
        <dbReference type="EMBL" id="MBY6277658.1"/>
    </source>
</evidence>
<sequence>MAIAPVGPLQDQPLSLVSWRRDAHSHHRARLVQHCAQQLFGRFGDVYQVRFGQLAPGVAIFTGFLHQPDRAPENIWNLPLVLVSTGARRRQFPVWPATAVQFIPAMDLGCKPQEHPLHDFAALVSDDLLKGISKLGPLRIIHGLVLVAQADQQNRSVLLECGIPASSPLPACTARSFSVGQRSSHP</sequence>
<gene>
    <name evidence="1" type="ORF">CWE10_15900</name>
</gene>
<dbReference type="Proteomes" id="UP000732377">
    <property type="component" value="Unassembled WGS sequence"/>
</dbReference>
<organism evidence="1 2">
    <name type="scientific">Symbiobacterium thermophilum</name>
    <dbReference type="NCBI Taxonomy" id="2734"/>
    <lineage>
        <taxon>Bacteria</taxon>
        <taxon>Bacillati</taxon>
        <taxon>Bacillota</taxon>
        <taxon>Clostridia</taxon>
        <taxon>Eubacteriales</taxon>
        <taxon>Symbiobacteriaceae</taxon>
        <taxon>Symbiobacterium</taxon>
    </lineage>
</organism>